<evidence type="ECO:0000259" key="3">
    <source>
        <dbReference type="SMART" id="SM01008"/>
    </source>
</evidence>
<proteinExistence type="predicted"/>
<dbReference type="SUPFAM" id="SSF56003">
    <property type="entry name" value="Molybdenum cofactor-binding domain"/>
    <property type="match status" value="1"/>
</dbReference>
<name>A0ABX0BR08_9PSEU</name>
<evidence type="ECO:0000256" key="2">
    <source>
        <dbReference type="ARBA" id="ARBA00023002"/>
    </source>
</evidence>
<feature type="domain" description="Aldehyde oxidase/xanthine dehydrogenase a/b hammerhead" evidence="3">
    <location>
        <begin position="15"/>
        <end position="128"/>
    </location>
</feature>
<dbReference type="InterPro" id="IPR008274">
    <property type="entry name" value="AldOxase/xan_DH_MoCoBD1"/>
</dbReference>
<comment type="caution">
    <text evidence="4">The sequence shown here is derived from an EMBL/GenBank/DDBJ whole genome shotgun (WGS) entry which is preliminary data.</text>
</comment>
<dbReference type="Gene3D" id="3.90.1170.50">
    <property type="entry name" value="Aldehyde oxidase/xanthine dehydrogenase, a/b hammerhead"/>
    <property type="match status" value="1"/>
</dbReference>
<dbReference type="Pfam" id="PF02738">
    <property type="entry name" value="MoCoBD_1"/>
    <property type="match status" value="1"/>
</dbReference>
<dbReference type="Pfam" id="PF01315">
    <property type="entry name" value="Ald_Xan_dh_C"/>
    <property type="match status" value="1"/>
</dbReference>
<dbReference type="Proteomes" id="UP000470404">
    <property type="component" value="Unassembled WGS sequence"/>
</dbReference>
<evidence type="ECO:0000256" key="1">
    <source>
        <dbReference type="ARBA" id="ARBA00022505"/>
    </source>
</evidence>
<protein>
    <submittedName>
        <fullName evidence="4">Xanthine dehydrogenase family protein molybdopterin-binding subunit</fullName>
    </submittedName>
</protein>
<dbReference type="SUPFAM" id="SSF54665">
    <property type="entry name" value="CO dehydrogenase molybdoprotein N-domain-like"/>
    <property type="match status" value="1"/>
</dbReference>
<evidence type="ECO:0000313" key="4">
    <source>
        <dbReference type="EMBL" id="NEC55757.1"/>
    </source>
</evidence>
<keyword evidence="1" id="KW-0500">Molybdenum</keyword>
<evidence type="ECO:0000313" key="5">
    <source>
        <dbReference type="Proteomes" id="UP000470404"/>
    </source>
</evidence>
<dbReference type="Gene3D" id="3.30.365.10">
    <property type="entry name" value="Aldehyde oxidase/xanthine dehydrogenase, molybdopterin binding domain"/>
    <property type="match status" value="4"/>
</dbReference>
<reference evidence="4 5" key="1">
    <citation type="submission" date="2020-01" db="EMBL/GenBank/DDBJ databases">
        <title>Insect and environment-associated Actinomycetes.</title>
        <authorList>
            <person name="Currrie C."/>
            <person name="Chevrette M."/>
            <person name="Carlson C."/>
            <person name="Stubbendieck R."/>
            <person name="Wendt-Pienkowski E."/>
        </authorList>
    </citation>
    <scope>NUCLEOTIDE SEQUENCE [LARGE SCALE GENOMIC DNA]</scope>
    <source>
        <strain evidence="4 5">SID8386</strain>
    </source>
</reference>
<accession>A0ABX0BR08</accession>
<dbReference type="Pfam" id="PF20256">
    <property type="entry name" value="MoCoBD_2"/>
    <property type="match status" value="2"/>
</dbReference>
<keyword evidence="5" id="KW-1185">Reference proteome</keyword>
<dbReference type="PANTHER" id="PTHR11908">
    <property type="entry name" value="XANTHINE DEHYDROGENASE"/>
    <property type="match status" value="1"/>
</dbReference>
<dbReference type="EMBL" id="JAAGNC010000061">
    <property type="protein sequence ID" value="NEC55757.1"/>
    <property type="molecule type" value="Genomic_DNA"/>
</dbReference>
<dbReference type="InterPro" id="IPR000674">
    <property type="entry name" value="Ald_Oxase/Xan_DH_a/b"/>
</dbReference>
<keyword evidence="2" id="KW-0560">Oxidoreductase</keyword>
<dbReference type="PANTHER" id="PTHR11908:SF132">
    <property type="entry name" value="ALDEHYDE OXIDASE 1-RELATED"/>
    <property type="match status" value="1"/>
</dbReference>
<gene>
    <name evidence="4" type="ORF">G3I59_09170</name>
</gene>
<dbReference type="InterPro" id="IPR016208">
    <property type="entry name" value="Ald_Oxase/xanthine_DH-like"/>
</dbReference>
<dbReference type="SMART" id="SM01008">
    <property type="entry name" value="Ald_Xan_dh_C"/>
    <property type="match status" value="1"/>
</dbReference>
<dbReference type="InterPro" id="IPR037165">
    <property type="entry name" value="AldOxase/xan_DH_Mopterin-bd_sf"/>
</dbReference>
<dbReference type="InterPro" id="IPR036856">
    <property type="entry name" value="Ald_Oxase/Xan_DH_a/b_sf"/>
</dbReference>
<organism evidence="4 5">
    <name type="scientific">Amycolatopsis rubida</name>
    <dbReference type="NCBI Taxonomy" id="112413"/>
    <lineage>
        <taxon>Bacteria</taxon>
        <taxon>Bacillati</taxon>
        <taxon>Actinomycetota</taxon>
        <taxon>Actinomycetes</taxon>
        <taxon>Pseudonocardiales</taxon>
        <taxon>Pseudonocardiaceae</taxon>
        <taxon>Amycolatopsis</taxon>
    </lineage>
</organism>
<sequence length="692" mass="73155">MGTSLRRVEGPAKVTGSARYAAEAPIASPSGPPLYLRPVQATIPCGRITHIDTSAALALPGVVDVLTHDSLSASGWPPLIKTDNSELFVLQDRDVRYRGQYIAAVLAESLEVAQEGTDLVTVTYTETRQHTAFSEHASDGYTANVLPTAFPASSAAGDPTAALSDAAVTIRRTYTTPVEHHGPMEPHTTKARWDGNRVEVHESSQGVGEARRSIAQVFGLEPEAVTVRSSHVGGGFGTKGFLHAGTILAVLAARQVPGRSVCFALSRREMFETVGYRPATVQHLALGASADGRLVAITHDVVATSARSGEFAEPAAAISRTMYAAPHRRTSHRLVPLDRSVPTYMRAPGEAPGSFAAECAMDELALELSLDPIELRVRNEPSVHPESGLPFSSRGLVACLRQGAERFGWAGRDPAPRSRLSDGWWHGTGVAAATYPTKRFPGSTANIRFERGHYLVEIGAADMGQGARTVLTQIAADALGTDVERVTVAIGDTDLPPGSLGGGSSGTTSWGSTIVEAAGHFRDKWGNDAEDGAEADAIGTENPWDGKLEMDSYGAQFAEVAVHADTGEIRVPRLLGVFAAGRIINPALARSQLCGGMIWGLSMALHEESVVDPRFGHVVNHDFASYHIASPADIGVIDVEWIDEDDPYVNPMGAKGVGEIGIVGAAAAIANAAFHATGVRIRSLPITMDAFL</sequence>
<dbReference type="InterPro" id="IPR046867">
    <property type="entry name" value="AldOxase/xan_DH_MoCoBD2"/>
</dbReference>